<evidence type="ECO:0000256" key="1">
    <source>
        <dbReference type="SAM" id="SignalP"/>
    </source>
</evidence>
<evidence type="ECO:0000313" key="2">
    <source>
        <dbReference type="EMBL" id="SPJ25263.1"/>
    </source>
</evidence>
<dbReference type="RefSeq" id="WP_181375818.1">
    <property type="nucleotide sequence ID" value="NZ_ONZF01000008.1"/>
</dbReference>
<dbReference type="EMBL" id="ONZF01000008">
    <property type="protein sequence ID" value="SPJ25263.1"/>
    <property type="molecule type" value="Genomic_DNA"/>
</dbReference>
<keyword evidence="1" id="KW-0732">Signal</keyword>
<gene>
    <name evidence="2" type="ORF">PAA8504_03114</name>
</gene>
<proteinExistence type="predicted"/>
<dbReference type="Proteomes" id="UP000244912">
    <property type="component" value="Unassembled WGS sequence"/>
</dbReference>
<protein>
    <submittedName>
        <fullName evidence="2">Uncharacterized protein</fullName>
    </submittedName>
</protein>
<keyword evidence="3" id="KW-1185">Reference proteome</keyword>
<reference evidence="2 3" key="1">
    <citation type="submission" date="2018-03" db="EMBL/GenBank/DDBJ databases">
        <authorList>
            <person name="Keele B.F."/>
        </authorList>
    </citation>
    <scope>NUCLEOTIDE SEQUENCE [LARGE SCALE GENOMIC DNA]</scope>
    <source>
        <strain evidence="2 3">CECT 8504</strain>
    </source>
</reference>
<organism evidence="2 3">
    <name type="scientific">Palleronia abyssalis</name>
    <dbReference type="NCBI Taxonomy" id="1501240"/>
    <lineage>
        <taxon>Bacteria</taxon>
        <taxon>Pseudomonadati</taxon>
        <taxon>Pseudomonadota</taxon>
        <taxon>Alphaproteobacteria</taxon>
        <taxon>Rhodobacterales</taxon>
        <taxon>Roseobacteraceae</taxon>
        <taxon>Palleronia</taxon>
    </lineage>
</organism>
<dbReference type="AlphaFoldDB" id="A0A2R8BYS3"/>
<accession>A0A2R8BYS3</accession>
<name>A0A2R8BYS3_9RHOB</name>
<feature type="signal peptide" evidence="1">
    <location>
        <begin position="1"/>
        <end position="23"/>
    </location>
</feature>
<evidence type="ECO:0000313" key="3">
    <source>
        <dbReference type="Proteomes" id="UP000244912"/>
    </source>
</evidence>
<sequence length="53" mass="5639">MMKQSRTYIVAACVAASTLAGGAAISQVAHEKAFPTENTHATPQMQAEFPDLF</sequence>
<feature type="chain" id="PRO_5015342101" evidence="1">
    <location>
        <begin position="24"/>
        <end position="53"/>
    </location>
</feature>